<dbReference type="InterPro" id="IPR000073">
    <property type="entry name" value="AB_hydrolase_1"/>
</dbReference>
<dbReference type="InterPro" id="IPR029058">
    <property type="entry name" value="AB_hydrolase_fold"/>
</dbReference>
<evidence type="ECO:0000256" key="1">
    <source>
        <dbReference type="ARBA" id="ARBA00010088"/>
    </source>
</evidence>
<name>A0A6J3LQW6_9PEZI</name>
<dbReference type="InterPro" id="IPR051601">
    <property type="entry name" value="Serine_prot/Carboxylest_S33"/>
</dbReference>
<evidence type="ECO:0000259" key="4">
    <source>
        <dbReference type="Pfam" id="PF00561"/>
    </source>
</evidence>
<organism evidence="7">
    <name type="scientific">Dissoconium aciculare CBS 342.82</name>
    <dbReference type="NCBI Taxonomy" id="1314786"/>
    <lineage>
        <taxon>Eukaryota</taxon>
        <taxon>Fungi</taxon>
        <taxon>Dikarya</taxon>
        <taxon>Ascomycota</taxon>
        <taxon>Pezizomycotina</taxon>
        <taxon>Dothideomycetes</taxon>
        <taxon>Dothideomycetidae</taxon>
        <taxon>Mycosphaerellales</taxon>
        <taxon>Dissoconiaceae</taxon>
        <taxon>Dissoconium</taxon>
    </lineage>
</organism>
<reference evidence="7" key="3">
    <citation type="submission" date="2025-08" db="UniProtKB">
        <authorList>
            <consortium name="RefSeq"/>
        </authorList>
    </citation>
    <scope>IDENTIFICATION</scope>
    <source>
        <strain evidence="7">CBS 342.82</strain>
    </source>
</reference>
<dbReference type="GO" id="GO:0016787">
    <property type="term" value="F:hydrolase activity"/>
    <property type="evidence" value="ECO:0007669"/>
    <property type="project" value="UniProtKB-KW"/>
</dbReference>
<evidence type="ECO:0000259" key="5">
    <source>
        <dbReference type="Pfam" id="PF08386"/>
    </source>
</evidence>
<dbReference type="Proteomes" id="UP000504637">
    <property type="component" value="Unplaced"/>
</dbReference>
<gene>
    <name evidence="7" type="ORF">K489DRAFT_413891</name>
</gene>
<comment type="similarity">
    <text evidence="1">Belongs to the peptidase S33 family.</text>
</comment>
<protein>
    <submittedName>
        <fullName evidence="7">Alpha/beta-hydrolase</fullName>
    </submittedName>
</protein>
<dbReference type="Pfam" id="PF08386">
    <property type="entry name" value="Abhydrolase_4"/>
    <property type="match status" value="1"/>
</dbReference>
<feature type="domain" description="AB hydrolase-1" evidence="4">
    <location>
        <begin position="95"/>
        <end position="323"/>
    </location>
</feature>
<dbReference type="Pfam" id="PF00561">
    <property type="entry name" value="Abhydrolase_1"/>
    <property type="match status" value="1"/>
</dbReference>
<reference evidence="7" key="2">
    <citation type="submission" date="2020-04" db="EMBL/GenBank/DDBJ databases">
        <authorList>
            <consortium name="NCBI Genome Project"/>
        </authorList>
    </citation>
    <scope>NUCLEOTIDE SEQUENCE</scope>
    <source>
        <strain evidence="7">CBS 342.82</strain>
    </source>
</reference>
<proteinExistence type="inferred from homology"/>
<dbReference type="AlphaFoldDB" id="A0A6J3LQW6"/>
<dbReference type="PANTHER" id="PTHR43248">
    <property type="entry name" value="2-SUCCINYL-6-HYDROXY-2,4-CYCLOHEXADIENE-1-CARBOXYLATE SYNTHASE"/>
    <property type="match status" value="1"/>
</dbReference>
<evidence type="ECO:0000256" key="2">
    <source>
        <dbReference type="ARBA" id="ARBA00022801"/>
    </source>
</evidence>
<feature type="domain" description="Peptidase S33 tripeptidyl aminopeptidase-like C-terminal" evidence="5">
    <location>
        <begin position="498"/>
        <end position="589"/>
    </location>
</feature>
<evidence type="ECO:0000313" key="7">
    <source>
        <dbReference type="RefSeq" id="XP_033455297.1"/>
    </source>
</evidence>
<sequence>MFLKSLLAILALRTSSATALVNFTSIRSNFNWTSITPSQDLRYHDCGGGFQCARLELPLDWNATVGSATYGEKYAMALVKLPAQIPITDPRYGGAVLINPGGPGASGTQLAETAGSSLQGILDAAYAYNSETYVSPHPDARYFDIVGFDPRAVGQSTPYFACPLDPVEVYNLNLQYWAQSLDWEDKSNFDLLYSQNAAWPRGCVWDPAKNPSGSKIANFSSTAMTARDLVEFAERHGQWREKQIANLTNLEQATSQRLRWRHGEEAINYLGYSYGTLLGATLAAMQPHRVSRFLLTGVTQAEEYFQGLTTSDLDDGDRIVNKFFEYCALAGPERCPLWAGNRTSDTAAYFKRIVEDVRSNPIIVAGSADIQANVITVTDINLILSELSSTPLKLFPLIASLIAPLASRNGTAIAEFKQQLINVDVGRLPLSLNPEDPSTATLFTYAGIMDRLSGNAIEGGDTARRYSKAEFVQEFWAPLRKTTKYLADAYATIYLYVAVWPVRPKWTFGNYHAIASNVTANPILFASSGIDGVTSLKSAKFMHSQFKNSGLLISDGEGHTIMSEPSLCVASAMRFYFQTGRIPDTSKRCLPVERPFLGRSGPNVEILGNLSREDQFLLGKASSAI</sequence>
<feature type="signal peptide" evidence="3">
    <location>
        <begin position="1"/>
        <end position="19"/>
    </location>
</feature>
<dbReference type="InterPro" id="IPR013595">
    <property type="entry name" value="Pept_S33_TAP-like_C"/>
</dbReference>
<dbReference type="Gene3D" id="3.40.50.1820">
    <property type="entry name" value="alpha/beta hydrolase"/>
    <property type="match status" value="1"/>
</dbReference>
<evidence type="ECO:0000256" key="3">
    <source>
        <dbReference type="SAM" id="SignalP"/>
    </source>
</evidence>
<reference evidence="7" key="1">
    <citation type="submission" date="2020-01" db="EMBL/GenBank/DDBJ databases">
        <authorList>
            <consortium name="DOE Joint Genome Institute"/>
            <person name="Haridas S."/>
            <person name="Albert R."/>
            <person name="Binder M."/>
            <person name="Bloem J."/>
            <person name="Labutti K."/>
            <person name="Salamov A."/>
            <person name="Andreopoulos B."/>
            <person name="Baker S.E."/>
            <person name="Barry K."/>
            <person name="Bills G."/>
            <person name="Bluhm B.H."/>
            <person name="Cannon C."/>
            <person name="Castanera R."/>
            <person name="Culley D.E."/>
            <person name="Daum C."/>
            <person name="Ezra D."/>
            <person name="Gonzalez J.B."/>
            <person name="Henrissat B."/>
            <person name="Kuo A."/>
            <person name="Liang C."/>
            <person name="Lipzen A."/>
            <person name="Lutzoni F."/>
            <person name="Magnuson J."/>
            <person name="Mondo S."/>
            <person name="Nolan M."/>
            <person name="Ohm R."/>
            <person name="Pangilinan J."/>
            <person name="Park H.-J."/>
            <person name="Ramirez L."/>
            <person name="Alfaro M."/>
            <person name="Sun H."/>
            <person name="Tritt A."/>
            <person name="Yoshinaga Y."/>
            <person name="Zwiers L.-H."/>
            <person name="Turgeon B.G."/>
            <person name="Goodwin S.B."/>
            <person name="Spatafora J.W."/>
            <person name="Crous P.W."/>
            <person name="Grigoriev I.V."/>
        </authorList>
    </citation>
    <scope>NUCLEOTIDE SEQUENCE</scope>
    <source>
        <strain evidence="7">CBS 342.82</strain>
    </source>
</reference>
<dbReference type="OrthoDB" id="425534at2759"/>
<dbReference type="SUPFAM" id="SSF53474">
    <property type="entry name" value="alpha/beta-Hydrolases"/>
    <property type="match status" value="2"/>
</dbReference>
<evidence type="ECO:0000313" key="6">
    <source>
        <dbReference type="Proteomes" id="UP000504637"/>
    </source>
</evidence>
<accession>A0A6J3LQW6</accession>
<dbReference type="GeneID" id="54365896"/>
<feature type="chain" id="PRO_5027112038" evidence="3">
    <location>
        <begin position="20"/>
        <end position="625"/>
    </location>
</feature>
<keyword evidence="3" id="KW-0732">Signal</keyword>
<keyword evidence="2" id="KW-0378">Hydrolase</keyword>
<keyword evidence="6" id="KW-1185">Reference proteome</keyword>
<dbReference type="PANTHER" id="PTHR43248:SF25">
    <property type="entry name" value="AB HYDROLASE-1 DOMAIN-CONTAINING PROTEIN-RELATED"/>
    <property type="match status" value="1"/>
</dbReference>
<dbReference type="RefSeq" id="XP_033455297.1">
    <property type="nucleotide sequence ID" value="XM_033608097.1"/>
</dbReference>